<protein>
    <submittedName>
        <fullName evidence="1">Uncharacterized protein</fullName>
    </submittedName>
</protein>
<keyword evidence="2" id="KW-1185">Reference proteome</keyword>
<proteinExistence type="predicted"/>
<sequence length="41" mass="4345">MTGGVGQDAAHIGIFRAVEQDRRTKSEGSILLTLKFVVGAD</sequence>
<dbReference type="Proteomes" id="UP000679307">
    <property type="component" value="Chromosome"/>
</dbReference>
<evidence type="ECO:0000313" key="2">
    <source>
        <dbReference type="Proteomes" id="UP000679307"/>
    </source>
</evidence>
<reference evidence="1 2" key="1">
    <citation type="submission" date="2021-05" db="EMBL/GenBank/DDBJ databases">
        <title>Complete genome of Nocardioides aquaticus KCTC 9944T isolated from meromictic and hypersaline Ekho Lake, Antarctica.</title>
        <authorList>
            <person name="Hwang K."/>
            <person name="Kim K.M."/>
            <person name="Choe H."/>
        </authorList>
    </citation>
    <scope>NUCLEOTIDE SEQUENCE [LARGE SCALE GENOMIC DNA]</scope>
    <source>
        <strain evidence="1 2">KCTC 9944</strain>
    </source>
</reference>
<organism evidence="1 2">
    <name type="scientific">Nocardioides aquaticus</name>
    <dbReference type="NCBI Taxonomy" id="160826"/>
    <lineage>
        <taxon>Bacteria</taxon>
        <taxon>Bacillati</taxon>
        <taxon>Actinomycetota</taxon>
        <taxon>Actinomycetes</taxon>
        <taxon>Propionibacteriales</taxon>
        <taxon>Nocardioidaceae</taxon>
        <taxon>Nocardioides</taxon>
    </lineage>
</organism>
<gene>
    <name evidence="1" type="ORF">ENKNEFLB_02629</name>
</gene>
<dbReference type="EMBL" id="CP075371">
    <property type="protein sequence ID" value="QVT80238.1"/>
    <property type="molecule type" value="Genomic_DNA"/>
</dbReference>
<evidence type="ECO:0000313" key="1">
    <source>
        <dbReference type="EMBL" id="QVT80238.1"/>
    </source>
</evidence>
<accession>A0ABX8ENN3</accession>
<name>A0ABX8ENN3_9ACTN</name>